<keyword evidence="1" id="KW-0677">Repeat</keyword>
<dbReference type="SUPFAM" id="SSF52047">
    <property type="entry name" value="RNI-like"/>
    <property type="match status" value="1"/>
</dbReference>
<proteinExistence type="predicted"/>
<dbReference type="VEuPathDB" id="TrichDB:TRFO_16746"/>
<dbReference type="PANTHER" id="PTHR24111:SF0">
    <property type="entry name" value="LEUCINE-RICH REPEAT-CONTAINING PROTEIN"/>
    <property type="match status" value="1"/>
</dbReference>
<evidence type="ECO:0000313" key="2">
    <source>
        <dbReference type="EMBL" id="OHT13191.1"/>
    </source>
</evidence>
<dbReference type="Proteomes" id="UP000179807">
    <property type="component" value="Unassembled WGS sequence"/>
</dbReference>
<sequence length="501" mass="56520">MSDSTTFSFTFRTAKVVLSHPNAQSFLAPVLSALRALLPAQNAYCIHAPAGMLIPSSTPQPTQFVDLFISFCHSMNLTINDNLIVNFKRTLLKKQPLEILQVSFDKNILQAICRALIFVRTVKDLKIGGFTFSDLYLDITRILMNNNTLETLKVVNYTKKKNFSDFILSMPRSSIKSLTFQSITFQRSMIQSLVNSICISPNLKHIGFVNCGFDSFVFGAIFDTPENFKNIESFEISKDESEISLSFIPNIISFILVAGITSLNLTEMALDIALVFSSIENTPDLEIHTLNLSGNYCSKLYKRGYTFPHTFEILKLAEVRWDGQTLCDFLTMQHFKSEISLDLSSVSFPGSTESEPFELLNGKIFSTKVSKFIWNNNFLTPTFLKFIEKNESIRVLSYEMCSIPLDARNDFLEALSNFISNSSVTYLSLRGSLRTFKSKAIYALKKSLIKHDLFEELNISDNVFCDKGIEALGEIISQSNNIQYIKCDGEDPSSPDNILIF</sequence>
<dbReference type="InterPro" id="IPR052201">
    <property type="entry name" value="LRR-containing_regulator"/>
</dbReference>
<dbReference type="GeneID" id="94833871"/>
<dbReference type="RefSeq" id="XP_068366327.1">
    <property type="nucleotide sequence ID" value="XM_068499167.1"/>
</dbReference>
<evidence type="ECO:0008006" key="4">
    <source>
        <dbReference type="Google" id="ProtNLM"/>
    </source>
</evidence>
<dbReference type="AlphaFoldDB" id="A0A1J4KPH3"/>
<keyword evidence="3" id="KW-1185">Reference proteome</keyword>
<evidence type="ECO:0000313" key="3">
    <source>
        <dbReference type="Proteomes" id="UP000179807"/>
    </source>
</evidence>
<evidence type="ECO:0000256" key="1">
    <source>
        <dbReference type="ARBA" id="ARBA00022737"/>
    </source>
</evidence>
<dbReference type="InterPro" id="IPR032675">
    <property type="entry name" value="LRR_dom_sf"/>
</dbReference>
<dbReference type="EMBL" id="MLAK01000546">
    <property type="protein sequence ID" value="OHT13191.1"/>
    <property type="molecule type" value="Genomic_DNA"/>
</dbReference>
<dbReference type="PANTHER" id="PTHR24111">
    <property type="entry name" value="LEUCINE-RICH REPEAT-CONTAINING PROTEIN 34"/>
    <property type="match status" value="1"/>
</dbReference>
<name>A0A1J4KPH3_9EUKA</name>
<protein>
    <recommendedName>
        <fullName evidence="4">Leucine Rich Repeat family protein</fullName>
    </recommendedName>
</protein>
<reference evidence="2" key="1">
    <citation type="submission" date="2016-10" db="EMBL/GenBank/DDBJ databases">
        <authorList>
            <person name="Benchimol M."/>
            <person name="Almeida L.G."/>
            <person name="Vasconcelos A.T."/>
            <person name="Perreira-Neves A."/>
            <person name="Rosa I.A."/>
            <person name="Tasca T."/>
            <person name="Bogo M.R."/>
            <person name="de Souza W."/>
        </authorList>
    </citation>
    <scope>NUCLEOTIDE SEQUENCE [LARGE SCALE GENOMIC DNA]</scope>
    <source>
        <strain evidence="2">K</strain>
    </source>
</reference>
<dbReference type="Gene3D" id="3.80.10.10">
    <property type="entry name" value="Ribonuclease Inhibitor"/>
    <property type="match status" value="1"/>
</dbReference>
<dbReference type="OrthoDB" id="10628029at2759"/>
<accession>A0A1J4KPH3</accession>
<organism evidence="2 3">
    <name type="scientific">Tritrichomonas foetus</name>
    <dbReference type="NCBI Taxonomy" id="1144522"/>
    <lineage>
        <taxon>Eukaryota</taxon>
        <taxon>Metamonada</taxon>
        <taxon>Parabasalia</taxon>
        <taxon>Tritrichomonadida</taxon>
        <taxon>Tritrichomonadidae</taxon>
        <taxon>Tritrichomonas</taxon>
    </lineage>
</organism>
<comment type="caution">
    <text evidence="2">The sequence shown here is derived from an EMBL/GenBank/DDBJ whole genome shotgun (WGS) entry which is preliminary data.</text>
</comment>
<gene>
    <name evidence="2" type="ORF">TRFO_16746</name>
</gene>